<comment type="caution">
    <text evidence="3">The sequence shown here is derived from an EMBL/GenBank/DDBJ whole genome shotgun (WGS) entry which is preliminary data.</text>
</comment>
<dbReference type="GO" id="GO:0046872">
    <property type="term" value="F:metal ion binding"/>
    <property type="evidence" value="ECO:0007669"/>
    <property type="project" value="UniProtKB-KW"/>
</dbReference>
<dbReference type="FunFam" id="3.40.1390.30:FF:000001">
    <property type="entry name" value="GTP cyclohydrolase 1 type 2"/>
    <property type="match status" value="1"/>
</dbReference>
<accession>A0AB34JYM6</accession>
<evidence type="ECO:0000256" key="1">
    <source>
        <dbReference type="ARBA" id="ARBA00006964"/>
    </source>
</evidence>
<dbReference type="InterPro" id="IPR002678">
    <property type="entry name" value="DUF34/NIF3"/>
</dbReference>
<organism evidence="3 4">
    <name type="scientific">Prymnesium parvum</name>
    <name type="common">Toxic golden alga</name>
    <dbReference type="NCBI Taxonomy" id="97485"/>
    <lineage>
        <taxon>Eukaryota</taxon>
        <taxon>Haptista</taxon>
        <taxon>Haptophyta</taxon>
        <taxon>Prymnesiophyceae</taxon>
        <taxon>Prymnesiales</taxon>
        <taxon>Prymnesiaceae</taxon>
        <taxon>Prymnesium</taxon>
    </lineage>
</organism>
<dbReference type="Proteomes" id="UP001515480">
    <property type="component" value="Unassembled WGS sequence"/>
</dbReference>
<evidence type="ECO:0000256" key="2">
    <source>
        <dbReference type="PIRSR" id="PIRSR602678-1"/>
    </source>
</evidence>
<proteinExistence type="inferred from homology"/>
<reference evidence="3 4" key="1">
    <citation type="journal article" date="2024" name="Science">
        <title>Giant polyketide synthase enzymes in the biosynthesis of giant marine polyether toxins.</title>
        <authorList>
            <person name="Fallon T.R."/>
            <person name="Shende V.V."/>
            <person name="Wierzbicki I.H."/>
            <person name="Pendleton A.L."/>
            <person name="Watervoot N.F."/>
            <person name="Auber R.P."/>
            <person name="Gonzalez D.J."/>
            <person name="Wisecaver J.H."/>
            <person name="Moore B.S."/>
        </authorList>
    </citation>
    <scope>NUCLEOTIDE SEQUENCE [LARGE SCALE GENOMIC DNA]</scope>
    <source>
        <strain evidence="3 4">12B1</strain>
    </source>
</reference>
<keyword evidence="4" id="KW-1185">Reference proteome</keyword>
<comment type="similarity">
    <text evidence="1">Belongs to the GTP cyclohydrolase I type 2/NIF3 family.</text>
</comment>
<dbReference type="EMBL" id="JBGBPQ010000003">
    <property type="protein sequence ID" value="KAL1527061.1"/>
    <property type="molecule type" value="Genomic_DNA"/>
</dbReference>
<feature type="binding site" evidence="2">
    <location>
        <position position="257"/>
    </location>
    <ligand>
        <name>a divalent metal cation</name>
        <dbReference type="ChEBI" id="CHEBI:60240"/>
        <label>1</label>
    </ligand>
</feature>
<dbReference type="SUPFAM" id="SSF102705">
    <property type="entry name" value="NIF3 (NGG1p interacting factor 3)-like"/>
    <property type="match status" value="1"/>
</dbReference>
<dbReference type="Gene3D" id="3.40.1390.30">
    <property type="entry name" value="NIF3 (NGG1p interacting factor 3)-like"/>
    <property type="match status" value="2"/>
</dbReference>
<dbReference type="InterPro" id="IPR036069">
    <property type="entry name" value="DUF34/NIF3_sf"/>
</dbReference>
<sequence length="294" mass="31233">MLTSRGAADSSSRALAGSLQKLIQHSLSRRFPPVVARSGDSVGLTISTLRDVERGGAAVVLLCVDLTEQVLAEAINSHTNHIITFFPTPSRPLHVLSSDEIASRIVLRCASSFIGVHSISSACANAQGGMLDWVATSLASGSVTPILPHPEVEGAGEGRMLEAERALPLSNLVLNLKDLLLVKHVRLALGVSVEESNLAKAQECCFVKSIAIHTGDASVLARTSANVFITSEMAHADVLAANAQGVVVILTGQTTMERAYLRSLQQELHTEFARSDWNVKVRCSEVDNSPLAVV</sequence>
<dbReference type="PANTHER" id="PTHR13799:SF13">
    <property type="entry name" value="NIF3-LIKE PROTEIN 1"/>
    <property type="match status" value="1"/>
</dbReference>
<keyword evidence="2" id="KW-0479">Metal-binding</keyword>
<dbReference type="AlphaFoldDB" id="A0AB34JYM6"/>
<gene>
    <name evidence="3" type="ORF">AB1Y20_015745</name>
</gene>
<dbReference type="Pfam" id="PF01784">
    <property type="entry name" value="DUF34_NIF3"/>
    <property type="match status" value="1"/>
</dbReference>
<evidence type="ECO:0000313" key="4">
    <source>
        <dbReference type="Proteomes" id="UP001515480"/>
    </source>
</evidence>
<evidence type="ECO:0000313" key="3">
    <source>
        <dbReference type="EMBL" id="KAL1527061.1"/>
    </source>
</evidence>
<dbReference type="PANTHER" id="PTHR13799">
    <property type="entry name" value="NGG1 INTERACTING FACTOR 3"/>
    <property type="match status" value="1"/>
</dbReference>
<protein>
    <submittedName>
        <fullName evidence="3">Uncharacterized protein</fullName>
    </submittedName>
</protein>
<dbReference type="GO" id="GO:0005739">
    <property type="term" value="C:mitochondrion"/>
    <property type="evidence" value="ECO:0007669"/>
    <property type="project" value="TreeGrafter"/>
</dbReference>
<name>A0AB34JYM6_PRYPA</name>